<proteinExistence type="predicted"/>
<evidence type="ECO:0000313" key="3">
    <source>
        <dbReference type="Proteomes" id="UP000563898"/>
    </source>
</evidence>
<comment type="caution">
    <text evidence="2">The sequence shown here is derived from an EMBL/GenBank/DDBJ whole genome shotgun (WGS) entry which is preliminary data.</text>
</comment>
<dbReference type="Pfam" id="PF10593">
    <property type="entry name" value="Z1"/>
    <property type="match status" value="1"/>
</dbReference>
<dbReference type="SUPFAM" id="SSF52540">
    <property type="entry name" value="P-loop containing nucleoside triphosphate hydrolases"/>
    <property type="match status" value="1"/>
</dbReference>
<feature type="domain" description="Putative endonuclease Z1" evidence="1">
    <location>
        <begin position="480"/>
        <end position="726"/>
    </location>
</feature>
<evidence type="ECO:0000313" key="2">
    <source>
        <dbReference type="EMBL" id="NKY02005.1"/>
    </source>
</evidence>
<gene>
    <name evidence="2" type="ORF">HGA05_10500</name>
</gene>
<name>A0A846WJZ6_9ACTN</name>
<dbReference type="Proteomes" id="UP000563898">
    <property type="component" value="Unassembled WGS sequence"/>
</dbReference>
<evidence type="ECO:0000259" key="1">
    <source>
        <dbReference type="Pfam" id="PF10593"/>
    </source>
</evidence>
<dbReference type="AlphaFoldDB" id="A0A846WJZ6"/>
<dbReference type="InterPro" id="IPR018310">
    <property type="entry name" value="Put_endonuclease_Z1-dom"/>
</dbReference>
<sequence>MIDVVIDALVREFTTDLAPTRFLGAVAGRVMDAGHDPSAVTMDLVVDVMVSDEAASVQSAVRSALIRWDAEEAAAWTGGTEAQTPERRTLIYTLLGIPPAAFEPLTEAFPIAGGPTVIVAPQPWEPWYVPERRAAQDFYWSAYRRLLLDKGWGAETVEDLGVATNAVVQRLADPTREEPYQSKGLVVGYVQSGKTANFTGVIAKAIDAGYRLVIVLTGTIELLRSQTQRRLDMELIGMQNIDEVEYANDEDWHAGKFLHHVLDPNHSNEAPAIRRLTGRVDDYKALAKGIGTLHYEFVDHSKPLFDPVNLYQSNVRVAVVKKNAAVLKKLVADVGRIPTPLDQIPTLIIDDEADQASVNTQNPKNFAAGRIERTAINEQISLLLERLGRSQYVGYTATPFANVFVDPDDSVNIFPNDFIVSLDRPKQYMGGADFHDGDTDLGDDLSETAEKTPANSNEKAFVRGLRAQCDEDRDAERLGALDSYVLAGAIKLFRQNRGVRGDFRHHTMLVHESVKQQEHESLAADFESLWKNAGYSQPHGLARLEELWDSDFRVVSADRAEPGTSTPQYFDELEGFIGEACDRIGAGISPVIIVNGAADKDYVQEPLDFQERSVWKILVGGTKLSRGFTVEGLTTTYYTRRTAQADTLMQMGRWFGFRPGYRDLVRLFIGREVPGPGGTVVDMYAAFEAIVGDEEEFRDELRRFKGLNEAGEPMVTPRDVPPMVFQRLPWLKPTATNKMYNAELSYRSVGGQSFSFTMQAPRGDGANNASHFRAVRPLLDALDRTGSFSFIDKDQTPRIFEARYGIVSADVVLGAISQFVWDANWDFEPHRKAFESAIERGALEDLAILLPIPKTKKPVMIGDYPRELPLVNRKREEAEYRTGFTGTAVRERDAIEHIAGNPKKDVGGPLAAQLRKRTRGAMILLFASDPPPRSRHIKSHKRGVADPRDVATLFSYALPYLADPSPKVGFTVRKDGAGAIVDA</sequence>
<dbReference type="RefSeq" id="WP_006370422.1">
    <property type="nucleotide sequence ID" value="NZ_CP073075.1"/>
</dbReference>
<dbReference type="EMBL" id="JAAXPC010000005">
    <property type="protein sequence ID" value="NKY02005.1"/>
    <property type="molecule type" value="Genomic_DNA"/>
</dbReference>
<dbReference type="InterPro" id="IPR027417">
    <property type="entry name" value="P-loop_NTPase"/>
</dbReference>
<accession>A0A846WJZ6</accession>
<protein>
    <submittedName>
        <fullName evidence="2">Z1 domain-containing protein</fullName>
    </submittedName>
</protein>
<organism evidence="2 3">
    <name type="scientific">Gordonia polyisoprenivorans</name>
    <dbReference type="NCBI Taxonomy" id="84595"/>
    <lineage>
        <taxon>Bacteria</taxon>
        <taxon>Bacillati</taxon>
        <taxon>Actinomycetota</taxon>
        <taxon>Actinomycetes</taxon>
        <taxon>Mycobacteriales</taxon>
        <taxon>Gordoniaceae</taxon>
        <taxon>Gordonia</taxon>
    </lineage>
</organism>
<reference evidence="2 3" key="1">
    <citation type="submission" date="2020-04" db="EMBL/GenBank/DDBJ databases">
        <title>MicrobeNet Type strains.</title>
        <authorList>
            <person name="Nicholson A.C."/>
        </authorList>
    </citation>
    <scope>NUCLEOTIDE SEQUENCE [LARGE SCALE GENOMIC DNA]</scope>
    <source>
        <strain evidence="2 3">ATCC BAA-14</strain>
    </source>
</reference>